<name>A0A3M7QQ95_BRAPC</name>
<dbReference type="EMBL" id="REGN01005361">
    <property type="protein sequence ID" value="RNA13627.1"/>
    <property type="molecule type" value="Genomic_DNA"/>
</dbReference>
<protein>
    <submittedName>
        <fullName evidence="1">Uncharacterized protein</fullName>
    </submittedName>
</protein>
<sequence>MNLNFLLNSDAKIPISCTMFSIKKFCKLFCTSIAYSLNLHIGFLSSQNILGLQEWKQKGPVFKTS</sequence>
<dbReference type="Proteomes" id="UP000276133">
    <property type="component" value="Unassembled WGS sequence"/>
</dbReference>
<keyword evidence="2" id="KW-1185">Reference proteome</keyword>
<accession>A0A3M7QQ95</accession>
<evidence type="ECO:0000313" key="2">
    <source>
        <dbReference type="Proteomes" id="UP000276133"/>
    </source>
</evidence>
<organism evidence="1 2">
    <name type="scientific">Brachionus plicatilis</name>
    <name type="common">Marine rotifer</name>
    <name type="synonym">Brachionus muelleri</name>
    <dbReference type="NCBI Taxonomy" id="10195"/>
    <lineage>
        <taxon>Eukaryota</taxon>
        <taxon>Metazoa</taxon>
        <taxon>Spiralia</taxon>
        <taxon>Gnathifera</taxon>
        <taxon>Rotifera</taxon>
        <taxon>Eurotatoria</taxon>
        <taxon>Monogononta</taxon>
        <taxon>Pseudotrocha</taxon>
        <taxon>Ploima</taxon>
        <taxon>Brachionidae</taxon>
        <taxon>Brachionus</taxon>
    </lineage>
</organism>
<gene>
    <name evidence="1" type="ORF">BpHYR1_048596</name>
</gene>
<dbReference type="AlphaFoldDB" id="A0A3M7QQ95"/>
<reference evidence="1 2" key="1">
    <citation type="journal article" date="2018" name="Sci. Rep.">
        <title>Genomic signatures of local adaptation to the degree of environmental predictability in rotifers.</title>
        <authorList>
            <person name="Franch-Gras L."/>
            <person name="Hahn C."/>
            <person name="Garcia-Roger E.M."/>
            <person name="Carmona M.J."/>
            <person name="Serra M."/>
            <person name="Gomez A."/>
        </authorList>
    </citation>
    <scope>NUCLEOTIDE SEQUENCE [LARGE SCALE GENOMIC DNA]</scope>
    <source>
        <strain evidence="1">HYR1</strain>
    </source>
</reference>
<comment type="caution">
    <text evidence="1">The sequence shown here is derived from an EMBL/GenBank/DDBJ whole genome shotgun (WGS) entry which is preliminary data.</text>
</comment>
<evidence type="ECO:0000313" key="1">
    <source>
        <dbReference type="EMBL" id="RNA13627.1"/>
    </source>
</evidence>
<proteinExistence type="predicted"/>